<reference evidence="4 5" key="1">
    <citation type="submission" date="2017-07" db="EMBL/GenBank/DDBJ databases">
        <title>Complete genome sequence of Actinoalloteichus hoggarensis DSM 45943, type strain of Actinoalloteichus hoggarensis.</title>
        <authorList>
            <person name="Ruckert C."/>
            <person name="Nouioui I."/>
            <person name="Willmese J."/>
            <person name="van Wezel G."/>
            <person name="Klenk H.-P."/>
            <person name="Kalinowski J."/>
            <person name="Zotchev S.B."/>
        </authorList>
    </citation>
    <scope>NUCLEOTIDE SEQUENCE [LARGE SCALE GENOMIC DNA]</scope>
    <source>
        <strain evidence="4 5">DSM 45943</strain>
    </source>
</reference>
<dbReference type="AlphaFoldDB" id="A0A221WB97"/>
<dbReference type="Pfam" id="PF09587">
    <property type="entry name" value="PGA_cap"/>
    <property type="match status" value="1"/>
</dbReference>
<feature type="compositionally biased region" description="Low complexity" evidence="2">
    <location>
        <begin position="43"/>
        <end position="61"/>
    </location>
</feature>
<feature type="domain" description="Capsule synthesis protein CapA" evidence="3">
    <location>
        <begin position="66"/>
        <end position="314"/>
    </location>
</feature>
<dbReference type="SUPFAM" id="SSF56300">
    <property type="entry name" value="Metallo-dependent phosphatases"/>
    <property type="match status" value="1"/>
</dbReference>
<comment type="similarity">
    <text evidence="1">Belongs to the CapA family.</text>
</comment>
<protein>
    <submittedName>
        <fullName evidence="4">Capsule biosynthesis protein CapA</fullName>
    </submittedName>
</protein>
<dbReference type="CDD" id="cd07381">
    <property type="entry name" value="MPP_CapA"/>
    <property type="match status" value="1"/>
</dbReference>
<name>A0A221WB97_9PSEU</name>
<gene>
    <name evidence="4" type="primary">capA</name>
    <name evidence="4" type="ORF">AHOG_26305</name>
</gene>
<dbReference type="RefSeq" id="WP_184451134.1">
    <property type="nucleotide sequence ID" value="NZ_CP022521.1"/>
</dbReference>
<evidence type="ECO:0000259" key="3">
    <source>
        <dbReference type="SMART" id="SM00854"/>
    </source>
</evidence>
<feature type="region of interest" description="Disordered" evidence="2">
    <location>
        <begin position="39"/>
        <end position="61"/>
    </location>
</feature>
<accession>A0A221WB97</accession>
<proteinExistence type="inferred from homology"/>
<evidence type="ECO:0000256" key="1">
    <source>
        <dbReference type="ARBA" id="ARBA00005662"/>
    </source>
</evidence>
<evidence type="ECO:0000256" key="2">
    <source>
        <dbReference type="SAM" id="MobiDB-lite"/>
    </source>
</evidence>
<dbReference type="PANTHER" id="PTHR33393">
    <property type="entry name" value="POLYGLUTAMINE SYNTHESIS ACCESSORY PROTEIN RV0574C-RELATED"/>
    <property type="match status" value="1"/>
</dbReference>
<dbReference type="InterPro" id="IPR019079">
    <property type="entry name" value="Capsule_synth_CapA"/>
</dbReference>
<dbReference type="InterPro" id="IPR052169">
    <property type="entry name" value="CW_Biosynth-Accessory"/>
</dbReference>
<dbReference type="InterPro" id="IPR029052">
    <property type="entry name" value="Metallo-depent_PP-like"/>
</dbReference>
<dbReference type="Proteomes" id="UP000204221">
    <property type="component" value="Chromosome"/>
</dbReference>
<evidence type="ECO:0000313" key="5">
    <source>
        <dbReference type="Proteomes" id="UP000204221"/>
    </source>
</evidence>
<dbReference type="Gene3D" id="3.60.21.10">
    <property type="match status" value="1"/>
</dbReference>
<dbReference type="SMART" id="SM00854">
    <property type="entry name" value="PGA_cap"/>
    <property type="match status" value="1"/>
</dbReference>
<dbReference type="KEGG" id="ahg:AHOG_26305"/>
<evidence type="ECO:0000313" key="4">
    <source>
        <dbReference type="EMBL" id="ASO22866.1"/>
    </source>
</evidence>
<organism evidence="4 5">
    <name type="scientific">Actinoalloteichus hoggarensis</name>
    <dbReference type="NCBI Taxonomy" id="1470176"/>
    <lineage>
        <taxon>Bacteria</taxon>
        <taxon>Bacillati</taxon>
        <taxon>Actinomycetota</taxon>
        <taxon>Actinomycetes</taxon>
        <taxon>Pseudonocardiales</taxon>
        <taxon>Pseudonocardiaceae</taxon>
        <taxon>Actinoalloteichus</taxon>
    </lineage>
</organism>
<dbReference type="PANTHER" id="PTHR33393:SF13">
    <property type="entry name" value="PGA BIOSYNTHESIS PROTEIN CAPA"/>
    <property type="match status" value="1"/>
</dbReference>
<dbReference type="EMBL" id="CP022521">
    <property type="protein sequence ID" value="ASO22866.1"/>
    <property type="molecule type" value="Genomic_DNA"/>
</dbReference>
<sequence>MFSGLGARDQHFRVAALVVFGLVASMVAGCVGSPVVAPPNPAPGDESPGGSAEESAAAAGPRDSFTLVATGDVLIHPALTEQAELDGAESGGGRDFAPLFSGIEPLLSGADVGLCHLEVPLAAPEGPFLGWPLFSGPPEVADGLAAAGYDVCTTASNHTVDQGEEGVIRTLDRLDEVGIDQAGAARTEEEAATPLVRDVDGVQVGHVSHTFGFNTGTSLPPDKPWMSNLLDADEILAGARAAEEAGADVVVASLHWGVEYQHEPTESQVALAEQLAGDPAIDLIIGHHAHVVQPFEKVGDTWVAYGLGNSVARHAEPRGVTEEGVAAHFTFERTAEDDWAVAKAAFVPTLVDLGPPVRLVDLTTAESTPAYDAAATRIEEIVLSRGAAQDGLARHEG</sequence>
<keyword evidence="5" id="KW-1185">Reference proteome</keyword>